<accession>A0A3A9ZU42</accession>
<feature type="transmembrane region" description="Helical" evidence="7">
    <location>
        <begin position="272"/>
        <end position="294"/>
    </location>
</feature>
<keyword evidence="4 7" id="KW-0812">Transmembrane</keyword>
<name>A0A3A9ZU42_9ACTN</name>
<dbReference type="GO" id="GO:0005886">
    <property type="term" value="C:plasma membrane"/>
    <property type="evidence" value="ECO:0007669"/>
    <property type="project" value="UniProtKB-SubCell"/>
</dbReference>
<evidence type="ECO:0000256" key="7">
    <source>
        <dbReference type="SAM" id="Phobius"/>
    </source>
</evidence>
<dbReference type="GO" id="GO:0022857">
    <property type="term" value="F:transmembrane transporter activity"/>
    <property type="evidence" value="ECO:0007669"/>
    <property type="project" value="InterPro"/>
</dbReference>
<dbReference type="PROSITE" id="PS50850">
    <property type="entry name" value="MFS"/>
    <property type="match status" value="1"/>
</dbReference>
<dbReference type="InterPro" id="IPR036259">
    <property type="entry name" value="MFS_trans_sf"/>
</dbReference>
<evidence type="ECO:0000256" key="3">
    <source>
        <dbReference type="ARBA" id="ARBA00022475"/>
    </source>
</evidence>
<comment type="subcellular location">
    <subcellularLocation>
        <location evidence="1">Cell membrane</location>
        <topology evidence="1">Multi-pass membrane protein</topology>
    </subcellularLocation>
</comment>
<feature type="transmembrane region" description="Helical" evidence="7">
    <location>
        <begin position="390"/>
        <end position="410"/>
    </location>
</feature>
<dbReference type="Proteomes" id="UP000281726">
    <property type="component" value="Unassembled WGS sequence"/>
</dbReference>
<comment type="caution">
    <text evidence="9">The sequence shown here is derived from an EMBL/GenBank/DDBJ whole genome shotgun (WGS) entry which is preliminary data.</text>
</comment>
<dbReference type="Gene3D" id="1.20.1250.20">
    <property type="entry name" value="MFS general substrate transporter like domains"/>
    <property type="match status" value="1"/>
</dbReference>
<dbReference type="CDD" id="cd06173">
    <property type="entry name" value="MFS_MefA_like"/>
    <property type="match status" value="1"/>
</dbReference>
<feature type="transmembrane region" description="Helical" evidence="7">
    <location>
        <begin position="59"/>
        <end position="79"/>
    </location>
</feature>
<evidence type="ECO:0000256" key="1">
    <source>
        <dbReference type="ARBA" id="ARBA00004651"/>
    </source>
</evidence>
<keyword evidence="5 7" id="KW-1133">Transmembrane helix</keyword>
<keyword evidence="2" id="KW-0813">Transport</keyword>
<dbReference type="RefSeq" id="WP_120724993.1">
    <property type="nucleotide sequence ID" value="NZ_RBAK01000001.1"/>
</dbReference>
<dbReference type="InterPro" id="IPR010290">
    <property type="entry name" value="TM_effector"/>
</dbReference>
<protein>
    <submittedName>
        <fullName evidence="9">MFS transporter</fullName>
    </submittedName>
</protein>
<dbReference type="EMBL" id="RBAK01000001">
    <property type="protein sequence ID" value="RKN50977.1"/>
    <property type="molecule type" value="Genomic_DNA"/>
</dbReference>
<feature type="transmembrane region" description="Helical" evidence="7">
    <location>
        <begin position="325"/>
        <end position="344"/>
    </location>
</feature>
<proteinExistence type="predicted"/>
<organism evidence="9 10">
    <name type="scientific">Micromonospora endolithica</name>
    <dbReference type="NCBI Taxonomy" id="230091"/>
    <lineage>
        <taxon>Bacteria</taxon>
        <taxon>Bacillati</taxon>
        <taxon>Actinomycetota</taxon>
        <taxon>Actinomycetes</taxon>
        <taxon>Micromonosporales</taxon>
        <taxon>Micromonosporaceae</taxon>
        <taxon>Micromonospora</taxon>
    </lineage>
</organism>
<keyword evidence="10" id="KW-1185">Reference proteome</keyword>
<gene>
    <name evidence="9" type="ORF">D7223_04365</name>
</gene>
<evidence type="ECO:0000313" key="9">
    <source>
        <dbReference type="EMBL" id="RKN50977.1"/>
    </source>
</evidence>
<feature type="transmembrane region" description="Helical" evidence="7">
    <location>
        <begin position="173"/>
        <end position="202"/>
    </location>
</feature>
<dbReference type="OrthoDB" id="145388at2"/>
<dbReference type="PANTHER" id="PTHR23513">
    <property type="entry name" value="INTEGRAL MEMBRANE EFFLUX PROTEIN-RELATED"/>
    <property type="match status" value="1"/>
</dbReference>
<feature type="domain" description="Major facilitator superfamily (MFS) profile" evidence="8">
    <location>
        <begin position="237"/>
        <end position="424"/>
    </location>
</feature>
<dbReference type="InterPro" id="IPR020846">
    <property type="entry name" value="MFS_dom"/>
</dbReference>
<sequence>MTAGERAGTRTPVAARPQPERLGGRYWRFWSASAVSNLADGIVKVGLPLVAVGYTGSPALVAGVAVAFSLPWLLFALPAGAVVDRLDRRRVMIVANSLRAALAGGLALAVALDADSIWLLYVVAFAAGTAETLHDTAGQSILPQLVPRHLLPRANGRLHAVELAANQFVGPPLAGFLVVGGAAVAVAGPAGLWAVAVAALLVTGGRFRVERVGDTTLRADIAEGLRFLWRHRVLRTLAVMVGGSNFTSNAVFGVLVLYAVGPDSAVGLTAPGYGLLMTAIAAGVVLGSLAAPWLERRLGRALALGVSMGAAAAIVGVPALSTDPFVIGAVFFGGGILLAAWNVITVSLRQRIVPDRLLGRVNSGYRLVSWGSLPLGAAAGGLLAEAFGLRAVFAIMGGLALALLVGMVWISDAAIDAAERDAFL</sequence>
<dbReference type="PANTHER" id="PTHR23513:SF6">
    <property type="entry name" value="MAJOR FACILITATOR SUPERFAMILY ASSOCIATED DOMAIN-CONTAINING PROTEIN"/>
    <property type="match status" value="1"/>
</dbReference>
<feature type="transmembrane region" description="Helical" evidence="7">
    <location>
        <begin position="301"/>
        <end position="319"/>
    </location>
</feature>
<keyword evidence="3" id="KW-1003">Cell membrane</keyword>
<evidence type="ECO:0000313" key="10">
    <source>
        <dbReference type="Proteomes" id="UP000281726"/>
    </source>
</evidence>
<evidence type="ECO:0000256" key="5">
    <source>
        <dbReference type="ARBA" id="ARBA00022989"/>
    </source>
</evidence>
<keyword evidence="6 7" id="KW-0472">Membrane</keyword>
<feature type="transmembrane region" description="Helical" evidence="7">
    <location>
        <begin position="365"/>
        <end position="384"/>
    </location>
</feature>
<feature type="transmembrane region" description="Helical" evidence="7">
    <location>
        <begin position="236"/>
        <end position="260"/>
    </location>
</feature>
<reference evidence="9 10" key="1">
    <citation type="journal article" date="2004" name="Syst. Appl. Microbiol.">
        <title>Cryptoendolithic actinomycetes from antarctic sandstone rock samples: Micromonospora endolithica sp. nov. and two isolates related to Micromonospora coerulea Jensen 1932.</title>
        <authorList>
            <person name="Hirsch P."/>
            <person name="Mevs U."/>
            <person name="Kroppenstedt R.M."/>
            <person name="Schumann P."/>
            <person name="Stackebrandt E."/>
        </authorList>
    </citation>
    <scope>NUCLEOTIDE SEQUENCE [LARGE SCALE GENOMIC DNA]</scope>
    <source>
        <strain evidence="9 10">JCM 12677</strain>
    </source>
</reference>
<evidence type="ECO:0000256" key="4">
    <source>
        <dbReference type="ARBA" id="ARBA00022692"/>
    </source>
</evidence>
<evidence type="ECO:0000256" key="2">
    <source>
        <dbReference type="ARBA" id="ARBA00022448"/>
    </source>
</evidence>
<evidence type="ECO:0000256" key="6">
    <source>
        <dbReference type="ARBA" id="ARBA00023136"/>
    </source>
</evidence>
<dbReference type="AlphaFoldDB" id="A0A3A9ZU42"/>
<dbReference type="SUPFAM" id="SSF103473">
    <property type="entry name" value="MFS general substrate transporter"/>
    <property type="match status" value="1"/>
</dbReference>
<dbReference type="Pfam" id="PF05977">
    <property type="entry name" value="MFS_3"/>
    <property type="match status" value="1"/>
</dbReference>
<evidence type="ECO:0000259" key="8">
    <source>
        <dbReference type="PROSITE" id="PS50850"/>
    </source>
</evidence>